<proteinExistence type="predicted"/>
<dbReference type="EMBL" id="RSEC01000058">
    <property type="protein sequence ID" value="RSD13558.1"/>
    <property type="molecule type" value="Genomic_DNA"/>
</dbReference>
<keyword evidence="2" id="KW-1185">Reference proteome</keyword>
<accession>A0A3R9F355</accession>
<evidence type="ECO:0000313" key="1">
    <source>
        <dbReference type="EMBL" id="RSD13558.1"/>
    </source>
</evidence>
<dbReference type="AlphaFoldDB" id="A0A3R9F355"/>
<evidence type="ECO:0000313" key="2">
    <source>
        <dbReference type="Proteomes" id="UP000267081"/>
    </source>
</evidence>
<dbReference type="Proteomes" id="UP000267081">
    <property type="component" value="Unassembled WGS sequence"/>
</dbReference>
<gene>
    <name evidence="1" type="ORF">EIY87_28015</name>
</gene>
<sequence length="184" mass="19408">MAEPGALALARMRATGQIPLTAQVPAAWHRQAADAGRRLVEAVVPGRLPVVMLGWWDGVEPVAGGDTGVERTKTSQVVLLTFAAVLGACWPDRSEHPFPGSAAEEDIILAAVAALGPITASAVEGGAAARRHSKGALRRLDDARLLSIDGSEVRLGPAVALWSEEQVTAVRSVYDRLPRLEEPQ</sequence>
<name>A0A3R9F355_9PSEU</name>
<reference evidence="1 2" key="1">
    <citation type="submission" date="2018-12" db="EMBL/GenBank/DDBJ databases">
        <title>Amycolatopsis eburnea sp. nov. actinomycete associate with arbuscular mycorrhiza fungal spore.</title>
        <authorList>
            <person name="Lumyong S."/>
            <person name="Chaiya L."/>
        </authorList>
    </citation>
    <scope>NUCLEOTIDE SEQUENCE [LARGE SCALE GENOMIC DNA]</scope>
    <source>
        <strain evidence="1 2">GLM-1</strain>
    </source>
</reference>
<protein>
    <submittedName>
        <fullName evidence="1">Uncharacterized protein</fullName>
    </submittedName>
</protein>
<dbReference type="RefSeq" id="WP_125312845.1">
    <property type="nucleotide sequence ID" value="NZ_RSEC01000058.1"/>
</dbReference>
<dbReference type="OrthoDB" id="4235523at2"/>
<comment type="caution">
    <text evidence="1">The sequence shown here is derived from an EMBL/GenBank/DDBJ whole genome shotgun (WGS) entry which is preliminary data.</text>
</comment>
<organism evidence="1 2">
    <name type="scientific">Amycolatopsis eburnea</name>
    <dbReference type="NCBI Taxonomy" id="2267691"/>
    <lineage>
        <taxon>Bacteria</taxon>
        <taxon>Bacillati</taxon>
        <taxon>Actinomycetota</taxon>
        <taxon>Actinomycetes</taxon>
        <taxon>Pseudonocardiales</taxon>
        <taxon>Pseudonocardiaceae</taxon>
        <taxon>Amycolatopsis</taxon>
    </lineage>
</organism>